<dbReference type="PANTHER" id="PTHR10602">
    <property type="entry name" value="EUKARYOTIC TRANSLATION INITIATION FACTOR 2 SUBUNIT 1"/>
    <property type="match status" value="1"/>
</dbReference>
<dbReference type="InterPro" id="IPR024055">
    <property type="entry name" value="TIF2_asu_C"/>
</dbReference>
<dbReference type="EMBL" id="LEKV01001011">
    <property type="protein sequence ID" value="KVI10571.1"/>
    <property type="molecule type" value="Genomic_DNA"/>
</dbReference>
<dbReference type="Gene3D" id="3.30.70.1130">
    <property type="entry name" value="EIF_2_alpha"/>
    <property type="match status" value="1"/>
</dbReference>
<accession>A0A103YK13</accession>
<evidence type="ECO:0000256" key="2">
    <source>
        <dbReference type="SAM" id="MobiDB-lite"/>
    </source>
</evidence>
<evidence type="ECO:0000313" key="4">
    <source>
        <dbReference type="Proteomes" id="UP000243975"/>
    </source>
</evidence>
<gene>
    <name evidence="3" type="ORF">Ccrd_011008</name>
</gene>
<dbReference type="SUPFAM" id="SSF110993">
    <property type="entry name" value="eIF-2-alpha, C-terminal domain"/>
    <property type="match status" value="1"/>
</dbReference>
<dbReference type="InterPro" id="IPR011488">
    <property type="entry name" value="TIF_2_asu"/>
</dbReference>
<keyword evidence="4" id="KW-1185">Reference proteome</keyword>
<feature type="region of interest" description="Disordered" evidence="2">
    <location>
        <begin position="137"/>
        <end position="156"/>
    </location>
</feature>
<organism evidence="3 4">
    <name type="scientific">Cynara cardunculus var. scolymus</name>
    <name type="common">Globe artichoke</name>
    <name type="synonym">Cynara scolymus</name>
    <dbReference type="NCBI Taxonomy" id="59895"/>
    <lineage>
        <taxon>Eukaryota</taxon>
        <taxon>Viridiplantae</taxon>
        <taxon>Streptophyta</taxon>
        <taxon>Embryophyta</taxon>
        <taxon>Tracheophyta</taxon>
        <taxon>Spermatophyta</taxon>
        <taxon>Magnoliopsida</taxon>
        <taxon>eudicotyledons</taxon>
        <taxon>Gunneridae</taxon>
        <taxon>Pentapetalae</taxon>
        <taxon>asterids</taxon>
        <taxon>campanulids</taxon>
        <taxon>Asterales</taxon>
        <taxon>Asteraceae</taxon>
        <taxon>Carduoideae</taxon>
        <taxon>Cardueae</taxon>
        <taxon>Carduinae</taxon>
        <taxon>Cynara</taxon>
    </lineage>
</organism>
<evidence type="ECO:0000313" key="3">
    <source>
        <dbReference type="EMBL" id="KVI10571.1"/>
    </source>
</evidence>
<proteinExistence type="predicted"/>
<dbReference type="AlphaFoldDB" id="A0A103YK13"/>
<dbReference type="GO" id="GO:0003723">
    <property type="term" value="F:RNA binding"/>
    <property type="evidence" value="ECO:0007669"/>
    <property type="project" value="InterPro"/>
</dbReference>
<reference evidence="3 4" key="1">
    <citation type="journal article" date="2016" name="Sci. Rep.">
        <title>The genome sequence of the outbreeding globe artichoke constructed de novo incorporating a phase-aware low-pass sequencing strategy of F1 progeny.</title>
        <authorList>
            <person name="Scaglione D."/>
            <person name="Reyes-Chin-Wo S."/>
            <person name="Acquadro A."/>
            <person name="Froenicke L."/>
            <person name="Portis E."/>
            <person name="Beitel C."/>
            <person name="Tirone M."/>
            <person name="Mauro R."/>
            <person name="Lo Monaco A."/>
            <person name="Mauromicale G."/>
            <person name="Faccioli P."/>
            <person name="Cattivelli L."/>
            <person name="Rieseberg L."/>
            <person name="Michelmore R."/>
            <person name="Lanteri S."/>
        </authorList>
    </citation>
    <scope>NUCLEOTIDE SEQUENCE [LARGE SCALE GENOMIC DNA]</scope>
    <source>
        <strain evidence="3">2C</strain>
    </source>
</reference>
<dbReference type="GO" id="GO:0005850">
    <property type="term" value="C:eukaryotic translation initiation factor 2 complex"/>
    <property type="evidence" value="ECO:0007669"/>
    <property type="project" value="TreeGrafter"/>
</dbReference>
<dbReference type="Proteomes" id="UP000243975">
    <property type="component" value="Unassembled WGS sequence"/>
</dbReference>
<dbReference type="PANTHER" id="PTHR10602:SF3">
    <property type="entry name" value="EUKARYOTIC TRANSLATION INITIATION FACTOR 2 SUBUNIT ALPHA-RELATED"/>
    <property type="match status" value="1"/>
</dbReference>
<comment type="caution">
    <text evidence="3">The sequence shown here is derived from an EMBL/GenBank/DDBJ whole genome shotgun (WGS) entry which is preliminary data.</text>
</comment>
<keyword evidence="3" id="KW-0396">Initiation factor</keyword>
<dbReference type="STRING" id="59895.A0A103YK13"/>
<evidence type="ECO:0000256" key="1">
    <source>
        <dbReference type="ARBA" id="ARBA00022917"/>
    </source>
</evidence>
<sequence length="172" mass="19054">MLLDIMIVGDRAVNASELGLDVEYYILLAFKSIVNDPDYVLKSLTCVVREIGSDGKEVAKVVPDISEDVKEALEAMRQAEAVGTKDWIRVLPEAIAACAVAIERHEGKLTIKESPRAVSEWEDKLLAEQMAKLECQNAEVSGDEDSEVEEDTGMGSSFRVNQWHLLSFDPKK</sequence>
<protein>
    <submittedName>
        <fullName evidence="3">Translation initiation factor 2, alpha subunit, C-terminal</fullName>
    </submittedName>
</protein>
<dbReference type="Gramene" id="KVI10571">
    <property type="protein sequence ID" value="KVI10571"/>
    <property type="gene ID" value="Ccrd_011008"/>
</dbReference>
<feature type="compositionally biased region" description="Acidic residues" evidence="2">
    <location>
        <begin position="141"/>
        <end position="152"/>
    </location>
</feature>
<name>A0A103YK13_CYNCS</name>
<dbReference type="GO" id="GO:0033290">
    <property type="term" value="C:eukaryotic 48S preinitiation complex"/>
    <property type="evidence" value="ECO:0007669"/>
    <property type="project" value="TreeGrafter"/>
</dbReference>
<dbReference type="GO" id="GO:0003743">
    <property type="term" value="F:translation initiation factor activity"/>
    <property type="evidence" value="ECO:0007669"/>
    <property type="project" value="UniProtKB-KW"/>
</dbReference>
<dbReference type="GO" id="GO:0043022">
    <property type="term" value="F:ribosome binding"/>
    <property type="evidence" value="ECO:0007669"/>
    <property type="project" value="TreeGrafter"/>
</dbReference>
<keyword evidence="1" id="KW-0648">Protein biosynthesis</keyword>